<dbReference type="PANTHER" id="PTHR43236">
    <property type="entry name" value="ANTITOXIN HIGA1"/>
    <property type="match status" value="1"/>
</dbReference>
<dbReference type="SMART" id="SM00530">
    <property type="entry name" value="HTH_XRE"/>
    <property type="match status" value="1"/>
</dbReference>
<evidence type="ECO:0000256" key="1">
    <source>
        <dbReference type="ARBA" id="ARBA00007227"/>
    </source>
</evidence>
<comment type="similarity">
    <text evidence="1">Belongs to the short-chain fatty acyl-CoA assimilation regulator (ScfR) family.</text>
</comment>
<feature type="chain" id="PRO_5045953791" evidence="2">
    <location>
        <begin position="25"/>
        <end position="355"/>
    </location>
</feature>
<dbReference type="EMBL" id="NRRV01000035">
    <property type="protein sequence ID" value="MBK1631927.1"/>
    <property type="molecule type" value="Genomic_DNA"/>
</dbReference>
<protein>
    <submittedName>
        <fullName evidence="4">Transcriptional regulator</fullName>
    </submittedName>
</protein>
<dbReference type="CDD" id="cd00093">
    <property type="entry name" value="HTH_XRE"/>
    <property type="match status" value="1"/>
</dbReference>
<keyword evidence="2" id="KW-0732">Signal</keyword>
<comment type="caution">
    <text evidence="4">The sequence shown here is derived from an EMBL/GenBank/DDBJ whole genome shotgun (WGS) entry which is preliminary data.</text>
</comment>
<feature type="signal peptide" evidence="2">
    <location>
        <begin position="1"/>
        <end position="24"/>
    </location>
</feature>
<dbReference type="Gene3D" id="1.10.10.2910">
    <property type="match status" value="1"/>
</dbReference>
<evidence type="ECO:0000259" key="3">
    <source>
        <dbReference type="PROSITE" id="PS50943"/>
    </source>
</evidence>
<organism evidence="4 5">
    <name type="scientific">Thiohalocapsa halophila</name>
    <dbReference type="NCBI Taxonomy" id="69359"/>
    <lineage>
        <taxon>Bacteria</taxon>
        <taxon>Pseudomonadati</taxon>
        <taxon>Pseudomonadota</taxon>
        <taxon>Gammaproteobacteria</taxon>
        <taxon>Chromatiales</taxon>
        <taxon>Chromatiaceae</taxon>
        <taxon>Thiohalocapsa</taxon>
    </lineage>
</organism>
<accession>A0ABS1CJ44</accession>
<dbReference type="Pfam" id="PF06114">
    <property type="entry name" value="Peptidase_M78"/>
    <property type="match status" value="1"/>
</dbReference>
<evidence type="ECO:0000313" key="5">
    <source>
        <dbReference type="Proteomes" id="UP000748752"/>
    </source>
</evidence>
<dbReference type="InterPro" id="IPR010359">
    <property type="entry name" value="IrrE_HExxH"/>
</dbReference>
<dbReference type="InterPro" id="IPR010982">
    <property type="entry name" value="Lambda_DNA-bd_dom_sf"/>
</dbReference>
<dbReference type="Pfam" id="PF01381">
    <property type="entry name" value="HTH_3"/>
    <property type="match status" value="1"/>
</dbReference>
<dbReference type="PANTHER" id="PTHR43236:SF1">
    <property type="entry name" value="BLL7220 PROTEIN"/>
    <property type="match status" value="1"/>
</dbReference>
<dbReference type="Proteomes" id="UP000748752">
    <property type="component" value="Unassembled WGS sequence"/>
</dbReference>
<keyword evidence="5" id="KW-1185">Reference proteome</keyword>
<dbReference type="Gene3D" id="1.10.260.40">
    <property type="entry name" value="lambda repressor-like DNA-binding domains"/>
    <property type="match status" value="1"/>
</dbReference>
<proteinExistence type="inferred from homology"/>
<sequence>MIGQRIKQARAAAGLSLRALSAQAGVSHTAIAKYEQGDATPSSEVLLTLSKALGVRVEYFFRAGGIELQGVEYRKQARVPQKALRRIEAATLEQLERFLELQELIPQRLVRPFSVPANLPTRIATLDAIEDLALALRSAWGLGRNPIPVLCDSLEERGILVFQVETPAGGQFDGLAAKVQDMPVVVVGRDWPGDRQRFTLAHELGHLVLDGRLAPELDEEKAAHRFAGAFLAPKPEVIKELGATRTRLEPRELCVLKAAYGLSMAAWLFRARDLGVLSEHAYIQHQKLFRSRAWHKREPCDPYPREAPQLFSQLLFHALAEDLVTESKAAELMGMSTMDFHAMRHMERADAAAHQ</sequence>
<evidence type="ECO:0000256" key="2">
    <source>
        <dbReference type="SAM" id="SignalP"/>
    </source>
</evidence>
<name>A0ABS1CJ44_9GAMM</name>
<dbReference type="InterPro" id="IPR001387">
    <property type="entry name" value="Cro/C1-type_HTH"/>
</dbReference>
<dbReference type="RefSeq" id="WP_200238919.1">
    <property type="nucleotide sequence ID" value="NZ_NRRV01000035.1"/>
</dbReference>
<feature type="domain" description="HTH cro/C1-type" evidence="3">
    <location>
        <begin position="6"/>
        <end position="60"/>
    </location>
</feature>
<evidence type="ECO:0000313" key="4">
    <source>
        <dbReference type="EMBL" id="MBK1631927.1"/>
    </source>
</evidence>
<reference evidence="4 5" key="1">
    <citation type="journal article" date="2020" name="Microorganisms">
        <title>Osmotic Adaptation and Compatible Solute Biosynthesis of Phototrophic Bacteria as Revealed from Genome Analyses.</title>
        <authorList>
            <person name="Imhoff J.F."/>
            <person name="Rahn T."/>
            <person name="Kunzel S."/>
            <person name="Keller A."/>
            <person name="Neulinger S.C."/>
        </authorList>
    </citation>
    <scope>NUCLEOTIDE SEQUENCE [LARGE SCALE GENOMIC DNA]</scope>
    <source>
        <strain evidence="4 5">DSM 6210</strain>
    </source>
</reference>
<dbReference type="PROSITE" id="PS50943">
    <property type="entry name" value="HTH_CROC1"/>
    <property type="match status" value="1"/>
</dbReference>
<gene>
    <name evidence="4" type="ORF">CKO31_14520</name>
</gene>
<dbReference type="InterPro" id="IPR052345">
    <property type="entry name" value="Rad_response_metalloprotease"/>
</dbReference>
<dbReference type="SUPFAM" id="SSF47413">
    <property type="entry name" value="lambda repressor-like DNA-binding domains"/>
    <property type="match status" value="1"/>
</dbReference>